<dbReference type="Pfam" id="PF06719">
    <property type="entry name" value="AraC_N"/>
    <property type="match status" value="1"/>
</dbReference>
<dbReference type="PROSITE" id="PS01124">
    <property type="entry name" value="HTH_ARAC_FAMILY_2"/>
    <property type="match status" value="1"/>
</dbReference>
<keyword evidence="1" id="KW-0805">Transcription regulation</keyword>
<dbReference type="RefSeq" id="WP_084393245.1">
    <property type="nucleotide sequence ID" value="NZ_BMKF01000002.1"/>
</dbReference>
<dbReference type="Gene3D" id="1.10.10.60">
    <property type="entry name" value="Homeodomain-like"/>
    <property type="match status" value="2"/>
</dbReference>
<organism evidence="4 5">
    <name type="scientific">Henriciella pelagia</name>
    <dbReference type="NCBI Taxonomy" id="1977912"/>
    <lineage>
        <taxon>Bacteria</taxon>
        <taxon>Pseudomonadati</taxon>
        <taxon>Pseudomonadota</taxon>
        <taxon>Alphaproteobacteria</taxon>
        <taxon>Hyphomonadales</taxon>
        <taxon>Hyphomonadaceae</taxon>
        <taxon>Henriciella</taxon>
    </lineage>
</organism>
<keyword evidence="2" id="KW-0804">Transcription</keyword>
<proteinExistence type="predicted"/>
<dbReference type="SMART" id="SM00342">
    <property type="entry name" value="HTH_ARAC"/>
    <property type="match status" value="1"/>
</dbReference>
<dbReference type="PANTHER" id="PTHR43436">
    <property type="entry name" value="ARAC-FAMILY TRANSCRIPTIONAL REGULATOR"/>
    <property type="match status" value="1"/>
</dbReference>
<evidence type="ECO:0000313" key="4">
    <source>
        <dbReference type="EMBL" id="GGB78333.1"/>
    </source>
</evidence>
<dbReference type="Proteomes" id="UP000628854">
    <property type="component" value="Unassembled WGS sequence"/>
</dbReference>
<sequence>MTDTLAQTIDDWLDRHPENEASFRTPLEALRILRSAKPVTPGPVVYKPQICLNLRGDKQLFVGDQVYKYNEGQFLLVSVDLPVQGRVTRLGDAGTFLGVILDIDVAAMMRVAEKIDANGREDKKCAVGVFVADLGVEMRNAFERLVALLDRPAALSVLAPAVLDELYYWLLTGPHGAQARRLFRAESHAQKIARSIAQIRSNPVEPVIVEDLASLSGMSLSSFHQHFKSVTSLSPLQYQKRLRLLMAREMMLSEGLNASDAAFRVGYASPSQFSREYSRTFGASPRRDVASFSQA</sequence>
<dbReference type="InterPro" id="IPR018060">
    <property type="entry name" value="HTH_AraC"/>
</dbReference>
<dbReference type="SUPFAM" id="SSF46689">
    <property type="entry name" value="Homeodomain-like"/>
    <property type="match status" value="2"/>
</dbReference>
<evidence type="ECO:0000259" key="3">
    <source>
        <dbReference type="PROSITE" id="PS01124"/>
    </source>
</evidence>
<protein>
    <submittedName>
        <fullName evidence="4">Transcriptional regulator</fullName>
    </submittedName>
</protein>
<dbReference type="PANTHER" id="PTHR43436:SF2">
    <property type="entry name" value="ARAC_XYLS FAMILY TRANSCRIPTIONAL REGULATOR"/>
    <property type="match status" value="1"/>
</dbReference>
<reference evidence="5" key="1">
    <citation type="journal article" date="2019" name="Int. J. Syst. Evol. Microbiol.">
        <title>The Global Catalogue of Microorganisms (GCM) 10K type strain sequencing project: providing services to taxonomists for standard genome sequencing and annotation.</title>
        <authorList>
            <consortium name="The Broad Institute Genomics Platform"/>
            <consortium name="The Broad Institute Genome Sequencing Center for Infectious Disease"/>
            <person name="Wu L."/>
            <person name="Ma J."/>
        </authorList>
    </citation>
    <scope>NUCLEOTIDE SEQUENCE [LARGE SCALE GENOMIC DNA]</scope>
    <source>
        <strain evidence="5">CGMCC 1.15928</strain>
    </source>
</reference>
<evidence type="ECO:0000256" key="1">
    <source>
        <dbReference type="ARBA" id="ARBA00023015"/>
    </source>
</evidence>
<gene>
    <name evidence="4" type="ORF">GCM10011503_28940</name>
</gene>
<dbReference type="EMBL" id="BMKF01000002">
    <property type="protein sequence ID" value="GGB78333.1"/>
    <property type="molecule type" value="Genomic_DNA"/>
</dbReference>
<evidence type="ECO:0000256" key="2">
    <source>
        <dbReference type="ARBA" id="ARBA00023163"/>
    </source>
</evidence>
<dbReference type="InterPro" id="IPR009594">
    <property type="entry name" value="Tscrpt_reg_HTH_AraC_N"/>
</dbReference>
<name>A0ABQ1JYB2_9PROT</name>
<accession>A0ABQ1JYB2</accession>
<evidence type="ECO:0000313" key="5">
    <source>
        <dbReference type="Proteomes" id="UP000628854"/>
    </source>
</evidence>
<keyword evidence="5" id="KW-1185">Reference proteome</keyword>
<feature type="domain" description="HTH araC/xylS-type" evidence="3">
    <location>
        <begin position="193"/>
        <end position="291"/>
    </location>
</feature>
<dbReference type="InterPro" id="IPR009057">
    <property type="entry name" value="Homeodomain-like_sf"/>
</dbReference>
<dbReference type="Pfam" id="PF12833">
    <property type="entry name" value="HTH_18"/>
    <property type="match status" value="1"/>
</dbReference>
<comment type="caution">
    <text evidence="4">The sequence shown here is derived from an EMBL/GenBank/DDBJ whole genome shotgun (WGS) entry which is preliminary data.</text>
</comment>